<reference evidence="1 2" key="1">
    <citation type="submission" date="2019-01" db="EMBL/GenBank/DDBJ databases">
        <title>Complete sequence and annotation of the Mycoplasma phocirhinis strain 852T genome.</title>
        <authorList>
            <person name="Frasca S.Jr."/>
            <person name="Kutish G.F."/>
            <person name="Castellanos Gell J."/>
            <person name="Michaels D.L."/>
            <person name="Brown D.R."/>
        </authorList>
    </citation>
    <scope>NUCLEOTIDE SEQUENCE [LARGE SCALE GENOMIC DNA]</scope>
    <source>
        <strain evidence="1 2">852</strain>
    </source>
</reference>
<gene>
    <name evidence="1" type="ORF">EG856_00065</name>
</gene>
<dbReference type="Proteomes" id="UP000289326">
    <property type="component" value="Chromosome"/>
</dbReference>
<dbReference type="RefSeq" id="WP_130429114.1">
    <property type="nucleotide sequence ID" value="NZ_CP034841.1"/>
</dbReference>
<name>A0A4P6MNM8_9BACT</name>
<protein>
    <submittedName>
        <fullName evidence="1">Uncharacterized protein</fullName>
    </submittedName>
</protein>
<evidence type="ECO:0000313" key="1">
    <source>
        <dbReference type="EMBL" id="QBF34336.1"/>
    </source>
</evidence>
<sequence>MDNTGFINISYQDHNIEGEFIIVSYSRTKRRNEHLKIPLTNNNSGNWNIDNIRDFLTEIVQEENIVENEKSLLAINLDQKIEQMVNQNENRVVIFVIDLFQTFVNSYNNN</sequence>
<dbReference type="KEGG" id="mphi:EG856_00065"/>
<dbReference type="AlphaFoldDB" id="A0A4P6MNM8"/>
<accession>A0A4P6MNM8</accession>
<organism evidence="1 2">
    <name type="scientific">Mycoplasmopsis phocirhinis</name>
    <dbReference type="NCBI Taxonomy" id="142650"/>
    <lineage>
        <taxon>Bacteria</taxon>
        <taxon>Bacillati</taxon>
        <taxon>Mycoplasmatota</taxon>
        <taxon>Mycoplasmoidales</taxon>
        <taxon>Metamycoplasmataceae</taxon>
        <taxon>Mycoplasmopsis</taxon>
    </lineage>
</organism>
<keyword evidence="2" id="KW-1185">Reference proteome</keyword>
<dbReference type="EMBL" id="CP034841">
    <property type="protein sequence ID" value="QBF34336.1"/>
    <property type="molecule type" value="Genomic_DNA"/>
</dbReference>
<evidence type="ECO:0000313" key="2">
    <source>
        <dbReference type="Proteomes" id="UP000289326"/>
    </source>
</evidence>
<proteinExistence type="predicted"/>